<dbReference type="SUPFAM" id="SSF51905">
    <property type="entry name" value="FAD/NAD(P)-binding domain"/>
    <property type="match status" value="2"/>
</dbReference>
<reference evidence="8" key="1">
    <citation type="journal article" date="2019" name="Int. J. Syst. Evol. Microbiol.">
        <title>The Global Catalogue of Microorganisms (GCM) 10K type strain sequencing project: providing services to taxonomists for standard genome sequencing and annotation.</title>
        <authorList>
            <consortium name="The Broad Institute Genomics Platform"/>
            <consortium name="The Broad Institute Genome Sequencing Center for Infectious Disease"/>
            <person name="Wu L."/>
            <person name="Ma J."/>
        </authorList>
    </citation>
    <scope>NUCLEOTIDE SEQUENCE [LARGE SCALE GENOMIC DNA]</scope>
    <source>
        <strain evidence="8">JCM 17304</strain>
    </source>
</reference>
<dbReference type="Gene3D" id="3.50.50.100">
    <property type="match status" value="1"/>
</dbReference>
<gene>
    <name evidence="7" type="ORF">GCM10022414_19840</name>
</gene>
<evidence type="ECO:0000256" key="2">
    <source>
        <dbReference type="ARBA" id="ARBA00005272"/>
    </source>
</evidence>
<dbReference type="InterPro" id="IPR036188">
    <property type="entry name" value="FAD/NAD-bd_sf"/>
</dbReference>
<protein>
    <submittedName>
        <fullName evidence="7">NAD(P)/FAD-dependent oxidoreductase</fullName>
    </submittedName>
</protein>
<keyword evidence="8" id="KW-1185">Reference proteome</keyword>
<evidence type="ECO:0000256" key="3">
    <source>
        <dbReference type="ARBA" id="ARBA00022630"/>
    </source>
</evidence>
<evidence type="ECO:0000256" key="1">
    <source>
        <dbReference type="ARBA" id="ARBA00001974"/>
    </source>
</evidence>
<evidence type="ECO:0000256" key="4">
    <source>
        <dbReference type="ARBA" id="ARBA00022827"/>
    </source>
</evidence>
<comment type="similarity">
    <text evidence="2">Belongs to the NADH dehydrogenase family.</text>
</comment>
<keyword evidence="3" id="KW-0285">Flavoprotein</keyword>
<dbReference type="PANTHER" id="PTHR42913">
    <property type="entry name" value="APOPTOSIS-INDUCING FACTOR 1"/>
    <property type="match status" value="1"/>
</dbReference>
<dbReference type="PANTHER" id="PTHR42913:SF3">
    <property type="entry name" value="64 KDA MITOCHONDRIAL NADH DEHYDROGENASE (EUROFUNG)"/>
    <property type="match status" value="1"/>
</dbReference>
<dbReference type="RefSeq" id="WP_344935312.1">
    <property type="nucleotide sequence ID" value="NZ_BAABDM010000003.1"/>
</dbReference>
<dbReference type="Pfam" id="PF07992">
    <property type="entry name" value="Pyr_redox_2"/>
    <property type="match status" value="1"/>
</dbReference>
<evidence type="ECO:0000256" key="5">
    <source>
        <dbReference type="ARBA" id="ARBA00023002"/>
    </source>
</evidence>
<organism evidence="7 8">
    <name type="scientific">Zhongshania borealis</name>
    <dbReference type="NCBI Taxonomy" id="889488"/>
    <lineage>
        <taxon>Bacteria</taxon>
        <taxon>Pseudomonadati</taxon>
        <taxon>Pseudomonadota</taxon>
        <taxon>Gammaproteobacteria</taxon>
        <taxon>Cellvibrionales</taxon>
        <taxon>Spongiibacteraceae</taxon>
        <taxon>Zhongshania</taxon>
    </lineage>
</organism>
<sequence>MENIVIVGGGAGGLALATQLGNKFKRSKTTQIILVDKHPSHIWKPLLHEVAAGSLDSAFDELNYRYHGKKKHFNFLQGSLETIDREQQNLVLAARYDEDGELITPKQYLPYTYAVIAIGGISNDFGVPGARDNCYFLDDKAQAERFHQHLLNQTDRLSCESLNGDKNTAERKDPVLRIGIVGGGATGVELAAELQHTAAGLSGYQRNAAAKVNYKITLIEAGPRILPALSEKLSKAATRTLEKIGIEVRCDTGVKHCSDEGFTTSTDVAIDCDIRVWAAGIKAPPLLAEIPGLESNNRNQLLVLPTLQSSNDERIFVIGDCASCALPAGGFVPPRAQAAHQMASLVYKNLLRSRRNKSLKDFRYRDFGSLVSLSNYNTVGGLMSGFVGSEMRIGGPIARLAYLSLYRMHLLAIHGVFNSLLIALAGRIHRAIKPKLKLH</sequence>
<dbReference type="PRINTS" id="PR00411">
    <property type="entry name" value="PNDRDTASEI"/>
</dbReference>
<dbReference type="PRINTS" id="PR00368">
    <property type="entry name" value="FADPNR"/>
</dbReference>
<evidence type="ECO:0000313" key="8">
    <source>
        <dbReference type="Proteomes" id="UP001500392"/>
    </source>
</evidence>
<dbReference type="Proteomes" id="UP001500392">
    <property type="component" value="Unassembled WGS sequence"/>
</dbReference>
<name>A0ABP7WTE8_9GAMM</name>
<dbReference type="EMBL" id="BAABDM010000003">
    <property type="protein sequence ID" value="GAA4095660.1"/>
    <property type="molecule type" value="Genomic_DNA"/>
</dbReference>
<keyword evidence="4" id="KW-0274">FAD</keyword>
<comment type="caution">
    <text evidence="7">The sequence shown here is derived from an EMBL/GenBank/DDBJ whole genome shotgun (WGS) entry which is preliminary data.</text>
</comment>
<proteinExistence type="inferred from homology"/>
<comment type="cofactor">
    <cofactor evidence="1">
        <name>FAD</name>
        <dbReference type="ChEBI" id="CHEBI:57692"/>
    </cofactor>
</comment>
<evidence type="ECO:0000313" key="7">
    <source>
        <dbReference type="EMBL" id="GAA4095660.1"/>
    </source>
</evidence>
<dbReference type="InterPro" id="IPR051169">
    <property type="entry name" value="NADH-Q_oxidoreductase"/>
</dbReference>
<evidence type="ECO:0000259" key="6">
    <source>
        <dbReference type="Pfam" id="PF07992"/>
    </source>
</evidence>
<feature type="domain" description="FAD/NAD(P)-binding" evidence="6">
    <location>
        <begin position="3"/>
        <end position="343"/>
    </location>
</feature>
<keyword evidence="5" id="KW-0560">Oxidoreductase</keyword>
<dbReference type="InterPro" id="IPR023753">
    <property type="entry name" value="FAD/NAD-binding_dom"/>
</dbReference>
<accession>A0ABP7WTE8</accession>